<dbReference type="PANTHER" id="PTHR12738:SF0">
    <property type="entry name" value="NEUROENDOCRINE PROTEIN 7B2"/>
    <property type="match status" value="1"/>
</dbReference>
<evidence type="ECO:0000313" key="10">
    <source>
        <dbReference type="EMBL" id="CAH1403140.1"/>
    </source>
</evidence>
<keyword evidence="6 9" id="KW-0732">Signal</keyword>
<comment type="similarity">
    <text evidence="2">Belongs to the 7B2 family.</text>
</comment>
<evidence type="ECO:0000256" key="5">
    <source>
        <dbReference type="ARBA" id="ARBA00022525"/>
    </source>
</evidence>
<accession>A0A9P0HIH0</accession>
<dbReference type="GO" id="GO:0007218">
    <property type="term" value="P:neuropeptide signaling pathway"/>
    <property type="evidence" value="ECO:0007669"/>
    <property type="project" value="InterPro"/>
</dbReference>
<dbReference type="GO" id="GO:0030234">
    <property type="term" value="F:enzyme regulator activity"/>
    <property type="evidence" value="ECO:0007669"/>
    <property type="project" value="TreeGrafter"/>
</dbReference>
<dbReference type="GO" id="GO:0046883">
    <property type="term" value="P:regulation of hormone secretion"/>
    <property type="evidence" value="ECO:0007669"/>
    <property type="project" value="TreeGrafter"/>
</dbReference>
<evidence type="ECO:0000256" key="2">
    <source>
        <dbReference type="ARBA" id="ARBA00006348"/>
    </source>
</evidence>
<gene>
    <name evidence="10" type="ORF">NEZAVI_LOCUS11796</name>
</gene>
<dbReference type="Proteomes" id="UP001152798">
    <property type="component" value="Chromosome 5"/>
</dbReference>
<evidence type="ECO:0000256" key="4">
    <source>
        <dbReference type="ARBA" id="ARBA00022448"/>
    </source>
</evidence>
<comment type="subcellular location">
    <subcellularLocation>
        <location evidence="1">Secreted</location>
    </subcellularLocation>
</comment>
<protein>
    <recommendedName>
        <fullName evidence="3">Neuroendocrine protein 7B2</fullName>
    </recommendedName>
</protein>
<dbReference type="AlphaFoldDB" id="A0A9P0HIH0"/>
<evidence type="ECO:0000256" key="8">
    <source>
        <dbReference type="ARBA" id="ARBA00023186"/>
    </source>
</evidence>
<evidence type="ECO:0000256" key="6">
    <source>
        <dbReference type="ARBA" id="ARBA00022729"/>
    </source>
</evidence>
<proteinExistence type="inferred from homology"/>
<reference evidence="10" key="1">
    <citation type="submission" date="2022-01" db="EMBL/GenBank/DDBJ databases">
        <authorList>
            <person name="King R."/>
        </authorList>
    </citation>
    <scope>NUCLEOTIDE SEQUENCE</scope>
</reference>
<name>A0A9P0HIH0_NEZVI</name>
<keyword evidence="8" id="KW-0143">Chaperone</keyword>
<evidence type="ECO:0000256" key="1">
    <source>
        <dbReference type="ARBA" id="ARBA00004613"/>
    </source>
</evidence>
<dbReference type="InterPro" id="IPR007945">
    <property type="entry name" value="Secretogranin_V"/>
</dbReference>
<dbReference type="Pfam" id="PF05281">
    <property type="entry name" value="Secretogranin_V"/>
    <property type="match status" value="1"/>
</dbReference>
<evidence type="ECO:0000256" key="3">
    <source>
        <dbReference type="ARBA" id="ARBA00019589"/>
    </source>
</evidence>
<keyword evidence="5" id="KW-0964">Secreted</keyword>
<evidence type="ECO:0000256" key="9">
    <source>
        <dbReference type="SAM" id="SignalP"/>
    </source>
</evidence>
<sequence length="213" mass="24212">MGLASLLLLGVCAMSTHAYLPPMKEHFLPEALLREVMELEGYLEDPAYPQLRSGDYQENPTVRDHEYLQHSSLWANPFISENNENTNLPGIQRPENKQETLPAYCDPPNPCPIGYTAEEGCLEEFENTAAFSREYQARQNCMCDSEHMFDCAANRNANEITESDFDRLVQHFHVDEGHKSLVAKKYHMKKSVNPYLEGERLPVAAKKGIHIGN</sequence>
<organism evidence="10 11">
    <name type="scientific">Nezara viridula</name>
    <name type="common">Southern green stink bug</name>
    <name type="synonym">Cimex viridulus</name>
    <dbReference type="NCBI Taxonomy" id="85310"/>
    <lineage>
        <taxon>Eukaryota</taxon>
        <taxon>Metazoa</taxon>
        <taxon>Ecdysozoa</taxon>
        <taxon>Arthropoda</taxon>
        <taxon>Hexapoda</taxon>
        <taxon>Insecta</taxon>
        <taxon>Pterygota</taxon>
        <taxon>Neoptera</taxon>
        <taxon>Paraneoptera</taxon>
        <taxon>Hemiptera</taxon>
        <taxon>Heteroptera</taxon>
        <taxon>Panheteroptera</taxon>
        <taxon>Pentatomomorpha</taxon>
        <taxon>Pentatomoidea</taxon>
        <taxon>Pentatomidae</taxon>
        <taxon>Pentatominae</taxon>
        <taxon>Nezara</taxon>
    </lineage>
</organism>
<feature type="chain" id="PRO_5040328177" description="Neuroendocrine protein 7B2" evidence="9">
    <location>
        <begin position="19"/>
        <end position="213"/>
    </location>
</feature>
<evidence type="ECO:0000256" key="7">
    <source>
        <dbReference type="ARBA" id="ARBA00023157"/>
    </source>
</evidence>
<dbReference type="EMBL" id="OV725081">
    <property type="protein sequence ID" value="CAH1403140.1"/>
    <property type="molecule type" value="Genomic_DNA"/>
</dbReference>
<evidence type="ECO:0000313" key="11">
    <source>
        <dbReference type="Proteomes" id="UP001152798"/>
    </source>
</evidence>
<feature type="signal peptide" evidence="9">
    <location>
        <begin position="1"/>
        <end position="18"/>
    </location>
</feature>
<keyword evidence="7" id="KW-1015">Disulfide bond</keyword>
<keyword evidence="11" id="KW-1185">Reference proteome</keyword>
<dbReference type="GO" id="GO:0030141">
    <property type="term" value="C:secretory granule"/>
    <property type="evidence" value="ECO:0007669"/>
    <property type="project" value="InterPro"/>
</dbReference>
<dbReference type="OrthoDB" id="9922675at2759"/>
<dbReference type="GO" id="GO:0005576">
    <property type="term" value="C:extracellular region"/>
    <property type="evidence" value="ECO:0007669"/>
    <property type="project" value="UniProtKB-SubCell"/>
</dbReference>
<dbReference type="PANTHER" id="PTHR12738">
    <property type="entry name" value="NEUROENDOCRINE PROTEIN 7B2"/>
    <property type="match status" value="1"/>
</dbReference>
<keyword evidence="4" id="KW-0813">Transport</keyword>